<gene>
    <name evidence="3" type="ORF">FHT02_002320</name>
</gene>
<dbReference type="SUPFAM" id="SSF143120">
    <property type="entry name" value="YefM-like"/>
    <property type="match status" value="1"/>
</dbReference>
<dbReference type="Gene3D" id="3.40.1620.10">
    <property type="entry name" value="YefM-like domain"/>
    <property type="match status" value="1"/>
</dbReference>
<sequence>MDRVLSTFSALQTVSYSEARENLKKVMDKAVADRAPVLITRQRGENVVMISAEEWAGTEETLHLMSSPANAKRLMEGIARFDAGEGEEHALIRP</sequence>
<dbReference type="Proteomes" id="UP000527143">
    <property type="component" value="Unassembled WGS sequence"/>
</dbReference>
<proteinExistence type="inferred from homology"/>
<accession>A0A840YGG5</accession>
<dbReference type="InterPro" id="IPR006442">
    <property type="entry name" value="Antitoxin_Phd/YefM"/>
</dbReference>
<dbReference type="InterPro" id="IPR036165">
    <property type="entry name" value="YefM-like_sf"/>
</dbReference>
<dbReference type="EMBL" id="JACIJF010000006">
    <property type="protein sequence ID" value="MBB5711079.1"/>
    <property type="molecule type" value="Genomic_DNA"/>
</dbReference>
<dbReference type="NCBIfam" id="TIGR01552">
    <property type="entry name" value="phd_fam"/>
    <property type="match status" value="1"/>
</dbReference>
<comment type="caution">
    <text evidence="3">The sequence shown here is derived from an EMBL/GenBank/DDBJ whole genome shotgun (WGS) entry which is preliminary data.</text>
</comment>
<protein>
    <recommendedName>
        <fullName evidence="2">Antitoxin</fullName>
    </recommendedName>
</protein>
<evidence type="ECO:0000313" key="4">
    <source>
        <dbReference type="Proteomes" id="UP000527143"/>
    </source>
</evidence>
<reference evidence="3 4" key="1">
    <citation type="submission" date="2020-08" db="EMBL/GenBank/DDBJ databases">
        <title>Genomic Encyclopedia of Type Strains, Phase IV (KMG-IV): sequencing the most valuable type-strain genomes for metagenomic binning, comparative biology and taxonomic classification.</title>
        <authorList>
            <person name="Goeker M."/>
        </authorList>
    </citation>
    <scope>NUCLEOTIDE SEQUENCE [LARGE SCALE GENOMIC DNA]</scope>
    <source>
        <strain evidence="3 4">DSM 26736</strain>
    </source>
</reference>
<dbReference type="PANTHER" id="PTHR33713:SF6">
    <property type="entry name" value="ANTITOXIN YEFM"/>
    <property type="match status" value="1"/>
</dbReference>
<name>A0A840YGG5_9SPHN</name>
<comment type="similarity">
    <text evidence="1 2">Belongs to the phD/YefM antitoxin family.</text>
</comment>
<evidence type="ECO:0000256" key="1">
    <source>
        <dbReference type="ARBA" id="ARBA00009981"/>
    </source>
</evidence>
<dbReference type="InterPro" id="IPR051405">
    <property type="entry name" value="phD/YefM_antitoxin"/>
</dbReference>
<dbReference type="AlphaFoldDB" id="A0A840YGG5"/>
<dbReference type="Gene3D" id="6.10.250.330">
    <property type="match status" value="1"/>
</dbReference>
<evidence type="ECO:0000256" key="2">
    <source>
        <dbReference type="RuleBase" id="RU362080"/>
    </source>
</evidence>
<dbReference type="Pfam" id="PF02604">
    <property type="entry name" value="PhdYeFM_antitox"/>
    <property type="match status" value="1"/>
</dbReference>
<evidence type="ECO:0000313" key="3">
    <source>
        <dbReference type="EMBL" id="MBB5711079.1"/>
    </source>
</evidence>
<dbReference type="RefSeq" id="WP_246352361.1">
    <property type="nucleotide sequence ID" value="NZ_JACIJF010000006.1"/>
</dbReference>
<comment type="function">
    <text evidence="2">Antitoxin component of a type II toxin-antitoxin (TA) system.</text>
</comment>
<keyword evidence="4" id="KW-1185">Reference proteome</keyword>
<organism evidence="3 4">
    <name type="scientific">Sphingomonas xinjiangensis</name>
    <dbReference type="NCBI Taxonomy" id="643568"/>
    <lineage>
        <taxon>Bacteria</taxon>
        <taxon>Pseudomonadati</taxon>
        <taxon>Pseudomonadota</taxon>
        <taxon>Alphaproteobacteria</taxon>
        <taxon>Sphingomonadales</taxon>
        <taxon>Sphingomonadaceae</taxon>
        <taxon>Sphingomonas</taxon>
    </lineage>
</organism>
<dbReference type="PANTHER" id="PTHR33713">
    <property type="entry name" value="ANTITOXIN YAFN-RELATED"/>
    <property type="match status" value="1"/>
</dbReference>